<dbReference type="SUPFAM" id="SSF53474">
    <property type="entry name" value="alpha/beta-Hydrolases"/>
    <property type="match status" value="1"/>
</dbReference>
<comment type="caution">
    <text evidence="1">The sequence shown here is derived from an EMBL/GenBank/DDBJ whole genome shotgun (WGS) entry which is preliminary data.</text>
</comment>
<reference evidence="1" key="1">
    <citation type="submission" date="2021-02" db="EMBL/GenBank/DDBJ databases">
        <authorList>
            <person name="Nowell W R."/>
        </authorList>
    </citation>
    <scope>NUCLEOTIDE SEQUENCE</scope>
</reference>
<evidence type="ECO:0000313" key="3">
    <source>
        <dbReference type="Proteomes" id="UP000663829"/>
    </source>
</evidence>
<dbReference type="Proteomes" id="UP000663829">
    <property type="component" value="Unassembled WGS sequence"/>
</dbReference>
<organism evidence="1 3">
    <name type="scientific">Didymodactylos carnosus</name>
    <dbReference type="NCBI Taxonomy" id="1234261"/>
    <lineage>
        <taxon>Eukaryota</taxon>
        <taxon>Metazoa</taxon>
        <taxon>Spiralia</taxon>
        <taxon>Gnathifera</taxon>
        <taxon>Rotifera</taxon>
        <taxon>Eurotatoria</taxon>
        <taxon>Bdelloidea</taxon>
        <taxon>Philodinida</taxon>
        <taxon>Philodinidae</taxon>
        <taxon>Didymodactylos</taxon>
    </lineage>
</organism>
<protein>
    <submittedName>
        <fullName evidence="1">Uncharacterized protein</fullName>
    </submittedName>
</protein>
<dbReference type="EMBL" id="CAJNOQ010000520">
    <property type="protein sequence ID" value="CAF0810785.1"/>
    <property type="molecule type" value="Genomic_DNA"/>
</dbReference>
<evidence type="ECO:0000313" key="2">
    <source>
        <dbReference type="EMBL" id="CAF3596420.1"/>
    </source>
</evidence>
<dbReference type="Proteomes" id="UP000681722">
    <property type="component" value="Unassembled WGS sequence"/>
</dbReference>
<accession>A0A813T9J8</accession>
<name>A0A813T9J8_9BILA</name>
<sequence>MSTCIASIARACIVVSSAEIITKRHECHDGNQLEIPKREVEHMHKSCLVEIQHGVEYKKPLFLVHPVAGDVYFYQDLATALGSQVPIYMASEH</sequence>
<dbReference type="InterPro" id="IPR029058">
    <property type="entry name" value="AB_hydrolase_fold"/>
</dbReference>
<evidence type="ECO:0000313" key="1">
    <source>
        <dbReference type="EMBL" id="CAF0810785.1"/>
    </source>
</evidence>
<proteinExistence type="predicted"/>
<dbReference type="EMBL" id="CAJOBC010000520">
    <property type="protein sequence ID" value="CAF3596420.1"/>
    <property type="molecule type" value="Genomic_DNA"/>
</dbReference>
<dbReference type="Gene3D" id="3.40.50.1820">
    <property type="entry name" value="alpha/beta hydrolase"/>
    <property type="match status" value="1"/>
</dbReference>
<dbReference type="AlphaFoldDB" id="A0A813T9J8"/>
<gene>
    <name evidence="1" type="ORF">GPM918_LOCUS4017</name>
    <name evidence="2" type="ORF">SRO942_LOCUS4017</name>
</gene>
<keyword evidence="3" id="KW-1185">Reference proteome</keyword>